<protein>
    <submittedName>
        <fullName evidence="1">RepA protein</fullName>
    </submittedName>
</protein>
<accession>A0ABT8RHS5</accession>
<sequence>MAYKSVKQYEVFRENPFVEKAIQDIKIVKKTQVIRPKNKDEIQLIVSSAGDVEGHSAFMRYIEVDEEKFTKLYLSQFTSFWELSKAAIRVFGYIISILKPKQDEFFLEMNRCLEYTKYKHPKDVLSGIANLIECGIVARSDSHFKYFINPLVIFNGDRVTFAKTYIKKKKQADHNQLNLVDQIDYKDKIEKFEAES</sequence>
<evidence type="ECO:0000313" key="1">
    <source>
        <dbReference type="EMBL" id="MDO1451519.1"/>
    </source>
</evidence>
<gene>
    <name evidence="1" type="ORF">Q0590_34925</name>
</gene>
<name>A0ABT8RHS5_9BACT</name>
<organism evidence="1 2">
    <name type="scientific">Rhodocytophaga aerolata</name>
    <dbReference type="NCBI Taxonomy" id="455078"/>
    <lineage>
        <taxon>Bacteria</taxon>
        <taxon>Pseudomonadati</taxon>
        <taxon>Bacteroidota</taxon>
        <taxon>Cytophagia</taxon>
        <taxon>Cytophagales</taxon>
        <taxon>Rhodocytophagaceae</taxon>
        <taxon>Rhodocytophaga</taxon>
    </lineage>
</organism>
<reference evidence="1" key="1">
    <citation type="submission" date="2023-07" db="EMBL/GenBank/DDBJ databases">
        <title>The genome sequence of Rhodocytophaga aerolata KACC 12507.</title>
        <authorList>
            <person name="Zhang X."/>
        </authorList>
    </citation>
    <scope>NUCLEOTIDE SEQUENCE</scope>
    <source>
        <strain evidence="1">KACC 12507</strain>
    </source>
</reference>
<keyword evidence="2" id="KW-1185">Reference proteome</keyword>
<dbReference type="EMBL" id="JAUKPO010000065">
    <property type="protein sequence ID" value="MDO1451519.1"/>
    <property type="molecule type" value="Genomic_DNA"/>
</dbReference>
<proteinExistence type="predicted"/>
<dbReference type="Proteomes" id="UP001168528">
    <property type="component" value="Unassembled WGS sequence"/>
</dbReference>
<dbReference type="RefSeq" id="WP_302042316.1">
    <property type="nucleotide sequence ID" value="NZ_JAUKPO010000065.1"/>
</dbReference>
<evidence type="ECO:0000313" key="2">
    <source>
        <dbReference type="Proteomes" id="UP001168528"/>
    </source>
</evidence>
<comment type="caution">
    <text evidence="1">The sequence shown here is derived from an EMBL/GenBank/DDBJ whole genome shotgun (WGS) entry which is preliminary data.</text>
</comment>